<reference evidence="1 2" key="1">
    <citation type="submission" date="2019-03" db="EMBL/GenBank/DDBJ databases">
        <title>Draft Genome Sequence of Desulfosporosinus fructosivorans Strain 63.6F, Isolated from Marine Sediment in the Baltic Sea.</title>
        <authorList>
            <person name="Hausmann B."/>
            <person name="Vandieken V."/>
            <person name="Pjevac P."/>
            <person name="Schreck K."/>
            <person name="Herbold C.W."/>
            <person name="Loy A."/>
        </authorList>
    </citation>
    <scope>NUCLEOTIDE SEQUENCE [LARGE SCALE GENOMIC DNA]</scope>
    <source>
        <strain evidence="1 2">63.6F</strain>
    </source>
</reference>
<protein>
    <recommendedName>
        <fullName evidence="3">Uracil-DNA glycosylase-like domain-containing protein</fullName>
    </recommendedName>
</protein>
<name>A0A4Z0QX23_9FIRM</name>
<dbReference type="Proteomes" id="UP000298460">
    <property type="component" value="Unassembled WGS sequence"/>
</dbReference>
<comment type="caution">
    <text evidence="1">The sequence shown here is derived from an EMBL/GenBank/DDBJ whole genome shotgun (WGS) entry which is preliminary data.</text>
</comment>
<accession>A0A4Z0QX23</accession>
<dbReference type="RefSeq" id="WP_135552507.1">
    <property type="nucleotide sequence ID" value="NZ_SPQQ01000020.1"/>
</dbReference>
<sequence length="203" mass="23825">MSSSVLNNYSTYVVDKMKIVSGNKDCPIWLLVNPKHYHDIHDIWALIMYEIQDKVYRKLHARIDSRNIFMMSAFSDIGRVPNALIEAEVAKEIVMLRKSILEHQPKLLITFGTITNEFVRRVFDITPNNGPKYWSTSNLGDEFERSIANFDISRTNWIPLIRRATKSYKHNKDWTDNESHYHDVATKIADRIIENKDSLKIWI</sequence>
<dbReference type="OrthoDB" id="1795163at2"/>
<gene>
    <name evidence="1" type="ORF">E4K67_27100</name>
</gene>
<keyword evidence="2" id="KW-1185">Reference proteome</keyword>
<evidence type="ECO:0008006" key="3">
    <source>
        <dbReference type="Google" id="ProtNLM"/>
    </source>
</evidence>
<organism evidence="1 2">
    <name type="scientific">Desulfosporosinus fructosivorans</name>
    <dbReference type="NCBI Taxonomy" id="2018669"/>
    <lineage>
        <taxon>Bacteria</taxon>
        <taxon>Bacillati</taxon>
        <taxon>Bacillota</taxon>
        <taxon>Clostridia</taxon>
        <taxon>Eubacteriales</taxon>
        <taxon>Desulfitobacteriaceae</taxon>
        <taxon>Desulfosporosinus</taxon>
    </lineage>
</organism>
<evidence type="ECO:0000313" key="1">
    <source>
        <dbReference type="EMBL" id="TGE35068.1"/>
    </source>
</evidence>
<dbReference type="AlphaFoldDB" id="A0A4Z0QX23"/>
<proteinExistence type="predicted"/>
<dbReference type="EMBL" id="SPQQ01000020">
    <property type="protein sequence ID" value="TGE35068.1"/>
    <property type="molecule type" value="Genomic_DNA"/>
</dbReference>
<evidence type="ECO:0000313" key="2">
    <source>
        <dbReference type="Proteomes" id="UP000298460"/>
    </source>
</evidence>